<dbReference type="OrthoDB" id="8961995at2759"/>
<reference evidence="2" key="1">
    <citation type="journal article" date="2023" name="Science">
        <title>Genome structures resolve the early diversification of teleost fishes.</title>
        <authorList>
            <person name="Parey E."/>
            <person name="Louis A."/>
            <person name="Montfort J."/>
            <person name="Bouchez O."/>
            <person name="Roques C."/>
            <person name="Iampietro C."/>
            <person name="Lluch J."/>
            <person name="Castinel A."/>
            <person name="Donnadieu C."/>
            <person name="Desvignes T."/>
            <person name="Floi Bucao C."/>
            <person name="Jouanno E."/>
            <person name="Wen M."/>
            <person name="Mejri S."/>
            <person name="Dirks R."/>
            <person name="Jansen H."/>
            <person name="Henkel C."/>
            <person name="Chen W.J."/>
            <person name="Zahm M."/>
            <person name="Cabau C."/>
            <person name="Klopp C."/>
            <person name="Thompson A.W."/>
            <person name="Robinson-Rechavi M."/>
            <person name="Braasch I."/>
            <person name="Lecointre G."/>
            <person name="Bobe J."/>
            <person name="Postlethwait J.H."/>
            <person name="Berthelot C."/>
            <person name="Roest Crollius H."/>
            <person name="Guiguen Y."/>
        </authorList>
    </citation>
    <scope>NUCLEOTIDE SEQUENCE</scope>
    <source>
        <strain evidence="2">WJC10195</strain>
    </source>
</reference>
<protein>
    <submittedName>
        <fullName evidence="2">Uncharacterized protein</fullName>
    </submittedName>
</protein>
<keyword evidence="1" id="KW-0472">Membrane</keyword>
<feature type="transmembrane region" description="Helical" evidence="1">
    <location>
        <begin position="75"/>
        <end position="95"/>
    </location>
</feature>
<evidence type="ECO:0000313" key="2">
    <source>
        <dbReference type="EMBL" id="KAJ8374745.1"/>
    </source>
</evidence>
<keyword evidence="3" id="KW-1185">Reference proteome</keyword>
<gene>
    <name evidence="2" type="ORF">SKAU_G00053250</name>
</gene>
<accession>A0A9Q1J9Z6</accession>
<keyword evidence="1" id="KW-0812">Transmembrane</keyword>
<evidence type="ECO:0000313" key="3">
    <source>
        <dbReference type="Proteomes" id="UP001152622"/>
    </source>
</evidence>
<dbReference type="Proteomes" id="UP001152622">
    <property type="component" value="Chromosome 2"/>
</dbReference>
<organism evidence="2 3">
    <name type="scientific">Synaphobranchus kaupii</name>
    <name type="common">Kaup's arrowtooth eel</name>
    <dbReference type="NCBI Taxonomy" id="118154"/>
    <lineage>
        <taxon>Eukaryota</taxon>
        <taxon>Metazoa</taxon>
        <taxon>Chordata</taxon>
        <taxon>Craniata</taxon>
        <taxon>Vertebrata</taxon>
        <taxon>Euteleostomi</taxon>
        <taxon>Actinopterygii</taxon>
        <taxon>Neopterygii</taxon>
        <taxon>Teleostei</taxon>
        <taxon>Anguilliformes</taxon>
        <taxon>Synaphobranchidae</taxon>
        <taxon>Synaphobranchus</taxon>
    </lineage>
</organism>
<keyword evidence="1" id="KW-1133">Transmembrane helix</keyword>
<dbReference type="AlphaFoldDB" id="A0A9Q1J9Z6"/>
<proteinExistence type="predicted"/>
<dbReference type="EMBL" id="JAINUF010000002">
    <property type="protein sequence ID" value="KAJ8374745.1"/>
    <property type="molecule type" value="Genomic_DNA"/>
</dbReference>
<evidence type="ECO:0000256" key="1">
    <source>
        <dbReference type="SAM" id="Phobius"/>
    </source>
</evidence>
<comment type="caution">
    <text evidence="2">The sequence shown here is derived from an EMBL/GenBank/DDBJ whole genome shotgun (WGS) entry which is preliminary data.</text>
</comment>
<sequence>MINNISATSKLPIETSTTGTFSTLDKTSTSLHPISFSTVTPFSNDSGLTSAHVSTNASIGGQHGTITDLASNPGLVAVLCIFFIVLALLVAVAIAKSLSSRRPQFEKLDDVQMDKMNEESPFASYPPKIITDP</sequence>
<name>A0A9Q1J9Z6_SYNKA</name>